<name>A0A5C3EBH0_9BASI</name>
<accession>A0A5C3EBH0</accession>
<organism evidence="2 3">
    <name type="scientific">Ustilago trichophora</name>
    <dbReference type="NCBI Taxonomy" id="86804"/>
    <lineage>
        <taxon>Eukaryota</taxon>
        <taxon>Fungi</taxon>
        <taxon>Dikarya</taxon>
        <taxon>Basidiomycota</taxon>
        <taxon>Ustilaginomycotina</taxon>
        <taxon>Ustilaginomycetes</taxon>
        <taxon>Ustilaginales</taxon>
        <taxon>Ustilaginaceae</taxon>
        <taxon>Ustilago</taxon>
    </lineage>
</organism>
<protein>
    <submittedName>
        <fullName evidence="2">Uncharacterized protein</fullName>
    </submittedName>
</protein>
<evidence type="ECO:0000256" key="1">
    <source>
        <dbReference type="SAM" id="SignalP"/>
    </source>
</evidence>
<evidence type="ECO:0000313" key="2">
    <source>
        <dbReference type="EMBL" id="SPO26967.1"/>
    </source>
</evidence>
<keyword evidence="3" id="KW-1185">Reference proteome</keyword>
<sequence length="162" mass="18342">MSTIRFLLGLAATAFLLASAQMDDFDKVNWAKAVEVYKKNHFRGLFQSFRSNLATYAKVPDLEDKALEHAKTYGVIPVASYTAEESTAAKGSPSAKVYFLSAIQPPQSLHQEMAKDTFLHDQNVLAFWKYENDKFHLLQMDTLGSQVTEWPLQRLKDVLKLP</sequence>
<gene>
    <name evidence="2" type="ORF">UTRI_10433_B</name>
</gene>
<proteinExistence type="predicted"/>
<evidence type="ECO:0000313" key="3">
    <source>
        <dbReference type="Proteomes" id="UP000324022"/>
    </source>
</evidence>
<feature type="chain" id="PRO_5022806757" evidence="1">
    <location>
        <begin position="23"/>
        <end position="162"/>
    </location>
</feature>
<keyword evidence="1" id="KW-0732">Signal</keyword>
<dbReference type="Proteomes" id="UP000324022">
    <property type="component" value="Unassembled WGS sequence"/>
</dbReference>
<dbReference type="EMBL" id="OOIN01000016">
    <property type="protein sequence ID" value="SPO26967.1"/>
    <property type="molecule type" value="Genomic_DNA"/>
</dbReference>
<feature type="signal peptide" evidence="1">
    <location>
        <begin position="1"/>
        <end position="22"/>
    </location>
</feature>
<reference evidence="2 3" key="1">
    <citation type="submission" date="2018-03" db="EMBL/GenBank/DDBJ databases">
        <authorList>
            <person name="Guldener U."/>
        </authorList>
    </citation>
    <scope>NUCLEOTIDE SEQUENCE [LARGE SCALE GENOMIC DNA]</scope>
    <source>
        <strain evidence="2 3">NBRC100155</strain>
    </source>
</reference>
<dbReference type="AlphaFoldDB" id="A0A5C3EBH0"/>